<dbReference type="Proteomes" id="UP001548590">
    <property type="component" value="Unassembled WGS sequence"/>
</dbReference>
<accession>A0ABV2CW43</accession>
<dbReference type="InterPro" id="IPR012312">
    <property type="entry name" value="Hemerythrin-like"/>
</dbReference>
<evidence type="ECO:0000256" key="1">
    <source>
        <dbReference type="ARBA" id="ARBA00010587"/>
    </source>
</evidence>
<dbReference type="SUPFAM" id="SSF47188">
    <property type="entry name" value="Hemerythrin-like"/>
    <property type="match status" value="1"/>
</dbReference>
<gene>
    <name evidence="5" type="ORF">ABVT11_19995</name>
</gene>
<evidence type="ECO:0000256" key="2">
    <source>
        <dbReference type="ARBA" id="ARBA00022723"/>
    </source>
</evidence>
<keyword evidence="6" id="KW-1185">Reference proteome</keyword>
<dbReference type="InterPro" id="IPR012827">
    <property type="entry name" value="Hemerythrin_metal-bd"/>
</dbReference>
<comment type="similarity">
    <text evidence="1">Belongs to the hemerythrin family.</text>
</comment>
<dbReference type="RefSeq" id="WP_345924631.1">
    <property type="nucleotide sequence ID" value="NZ_JBDIVF010000001.1"/>
</dbReference>
<evidence type="ECO:0000259" key="4">
    <source>
        <dbReference type="Pfam" id="PF01814"/>
    </source>
</evidence>
<dbReference type="InterPro" id="IPR050669">
    <property type="entry name" value="Hemerythrin"/>
</dbReference>
<proteinExistence type="inferred from homology"/>
<dbReference type="InterPro" id="IPR035938">
    <property type="entry name" value="Hemerythrin-like_sf"/>
</dbReference>
<protein>
    <submittedName>
        <fullName evidence="5">Hemerythrin domain-containing protein</fullName>
    </submittedName>
</protein>
<comment type="caution">
    <text evidence="5">The sequence shown here is derived from an EMBL/GenBank/DDBJ whole genome shotgun (WGS) entry which is preliminary data.</text>
</comment>
<organism evidence="5 6">
    <name type="scientific">Uliginosibacterium paludis</name>
    <dbReference type="NCBI Taxonomy" id="1615952"/>
    <lineage>
        <taxon>Bacteria</taxon>
        <taxon>Pseudomonadati</taxon>
        <taxon>Pseudomonadota</taxon>
        <taxon>Betaproteobacteria</taxon>
        <taxon>Rhodocyclales</taxon>
        <taxon>Zoogloeaceae</taxon>
        <taxon>Uliginosibacterium</taxon>
    </lineage>
</organism>
<evidence type="ECO:0000313" key="6">
    <source>
        <dbReference type="Proteomes" id="UP001548590"/>
    </source>
</evidence>
<dbReference type="Pfam" id="PF01814">
    <property type="entry name" value="Hemerythrin"/>
    <property type="match status" value="1"/>
</dbReference>
<name>A0ABV2CW43_9RHOO</name>
<keyword evidence="3" id="KW-0408">Iron</keyword>
<dbReference type="PANTHER" id="PTHR37164">
    <property type="entry name" value="BACTERIOHEMERYTHRIN"/>
    <property type="match status" value="1"/>
</dbReference>
<dbReference type="PANTHER" id="PTHR37164:SF1">
    <property type="entry name" value="BACTERIOHEMERYTHRIN"/>
    <property type="match status" value="1"/>
</dbReference>
<dbReference type="EMBL" id="JBEWLZ010000022">
    <property type="protein sequence ID" value="MET1492130.1"/>
    <property type="molecule type" value="Genomic_DNA"/>
</dbReference>
<reference evidence="5 6" key="1">
    <citation type="submission" date="2024-07" db="EMBL/GenBank/DDBJ databases">
        <title>Uliginosibacterium paludis KCTC:42655.</title>
        <authorList>
            <person name="Kim M.K."/>
        </authorList>
    </citation>
    <scope>NUCLEOTIDE SEQUENCE [LARGE SCALE GENOMIC DNA]</scope>
    <source>
        <strain evidence="5 6">KCTC 42655</strain>
    </source>
</reference>
<evidence type="ECO:0000313" key="5">
    <source>
        <dbReference type="EMBL" id="MET1492130.1"/>
    </source>
</evidence>
<dbReference type="Gene3D" id="1.20.120.50">
    <property type="entry name" value="Hemerythrin-like"/>
    <property type="match status" value="1"/>
</dbReference>
<feature type="domain" description="Hemerythrin-like" evidence="4">
    <location>
        <begin position="18"/>
        <end position="119"/>
    </location>
</feature>
<dbReference type="CDD" id="cd12107">
    <property type="entry name" value="Hemerythrin"/>
    <property type="match status" value="1"/>
</dbReference>
<keyword evidence="2" id="KW-0479">Metal-binding</keyword>
<sequence length="141" mass="15726">MTTIEWQQGQHALAAGPMDEAHQEFVMLTNLLAAADDDDEARCLQQLIAHCEAHFAQEELWMREFRMPMAENHTRDHEGVISLLQSALSDVRRGQAGAGRELVESLGEWFHRHGETMDAALAFQMQIRSRGTPANGISSVG</sequence>
<dbReference type="NCBIfam" id="TIGR02481">
    <property type="entry name" value="hemeryth_dom"/>
    <property type="match status" value="1"/>
</dbReference>
<evidence type="ECO:0000256" key="3">
    <source>
        <dbReference type="ARBA" id="ARBA00023004"/>
    </source>
</evidence>